<feature type="compositionally biased region" description="Low complexity" evidence="2">
    <location>
        <begin position="267"/>
        <end position="284"/>
    </location>
</feature>
<dbReference type="EMBL" id="PNYB01000003">
    <property type="protein sequence ID" value="PMS27034.1"/>
    <property type="molecule type" value="Genomic_DNA"/>
</dbReference>
<keyword evidence="5" id="KW-1185">Reference proteome</keyword>
<sequence>MIPSSPIRIITMDTRKAQLVTFDAVAASAESLVASGQRPTVRAVIAQLGGGSPNAVLAHLQAWKGKQTNARVATIELDPRIAAIVAEQIRAAVAAATAAADDRTAELEADAQAVAEAGRMAEERAVELAAELQHVQAECEQLKGRLAALTDKGERARRESAAAAAQANADASALRGAAEEAREKLARAELRLERLPSLEAMLERVQAELDAERASRVNAEKALAVAEAQRDGALDQADDAREHFEKLVDQVATMLAGKPDPDDLPSATKKVAAKQPKAAPATAKKTARSDKSS</sequence>
<evidence type="ECO:0000259" key="3">
    <source>
        <dbReference type="Pfam" id="PF11740"/>
    </source>
</evidence>
<comment type="caution">
    <text evidence="4">The sequence shown here is derived from an EMBL/GenBank/DDBJ whole genome shotgun (WGS) entry which is preliminary data.</text>
</comment>
<reference evidence="4 5" key="1">
    <citation type="submission" date="2018-01" db="EMBL/GenBank/DDBJ databases">
        <title>Whole genome analyses suggest that Burkholderia sensu lato contains two further novel genera in the rhizoxinica-symbiotica group Mycetohabitans gen. nov., and Trinickia gen. nov.: implications for the evolution of diazotrophy and nodulation in the Burkholderiaceae.</title>
        <authorList>
            <person name="Estrada-de los Santos P."/>
            <person name="Palmer M."/>
            <person name="Chavez-Ramirez B."/>
            <person name="Beukes C."/>
            <person name="Steenkamp E.T."/>
            <person name="Hirsch A.M."/>
            <person name="Manyaka P."/>
            <person name="Maluk M."/>
            <person name="Lafos M."/>
            <person name="Crook M."/>
            <person name="Gross E."/>
            <person name="Simon M.F."/>
            <person name="Bueno dos Reis Junior F."/>
            <person name="Poole P.S."/>
            <person name="Venter S.N."/>
            <person name="James E.K."/>
        </authorList>
    </citation>
    <scope>NUCLEOTIDE SEQUENCE [LARGE SCALE GENOMIC DNA]</scope>
    <source>
        <strain evidence="4 5">GP25-8</strain>
    </source>
</reference>
<evidence type="ECO:0000256" key="1">
    <source>
        <dbReference type="SAM" id="Coils"/>
    </source>
</evidence>
<evidence type="ECO:0000256" key="2">
    <source>
        <dbReference type="SAM" id="MobiDB-lite"/>
    </source>
</evidence>
<dbReference type="InterPro" id="IPR021104">
    <property type="entry name" value="KfrA_DNA-bd_N"/>
</dbReference>
<feature type="region of interest" description="Disordered" evidence="2">
    <location>
        <begin position="255"/>
        <end position="293"/>
    </location>
</feature>
<proteinExistence type="predicted"/>
<dbReference type="AlphaFoldDB" id="A0A2N7WCB7"/>
<dbReference type="Pfam" id="PF11740">
    <property type="entry name" value="KfrA_N"/>
    <property type="match status" value="1"/>
</dbReference>
<accession>A0A2N7WCB7</accession>
<gene>
    <name evidence="4" type="ORF">C0Z19_04515</name>
</gene>
<feature type="domain" description="KfrA N-terminal DNA-binding" evidence="3">
    <location>
        <begin position="21"/>
        <end position="131"/>
    </location>
</feature>
<evidence type="ECO:0000313" key="4">
    <source>
        <dbReference type="EMBL" id="PMS27034.1"/>
    </source>
</evidence>
<name>A0A2N7WCB7_9BURK</name>
<organism evidence="4 5">
    <name type="scientific">Trinickia soli</name>
    <dbReference type="NCBI Taxonomy" id="380675"/>
    <lineage>
        <taxon>Bacteria</taxon>
        <taxon>Pseudomonadati</taxon>
        <taxon>Pseudomonadota</taxon>
        <taxon>Betaproteobacteria</taxon>
        <taxon>Burkholderiales</taxon>
        <taxon>Burkholderiaceae</taxon>
        <taxon>Trinickia</taxon>
    </lineage>
</organism>
<feature type="coiled-coil region" evidence="1">
    <location>
        <begin position="125"/>
        <end position="243"/>
    </location>
</feature>
<keyword evidence="1" id="KW-0175">Coiled coil</keyword>
<dbReference type="RefSeq" id="WP_102608608.1">
    <property type="nucleotide sequence ID" value="NZ_CADIKD010000016.1"/>
</dbReference>
<protein>
    <recommendedName>
        <fullName evidence="3">KfrA N-terminal DNA-binding domain-containing protein</fullName>
    </recommendedName>
</protein>
<dbReference type="Proteomes" id="UP000235347">
    <property type="component" value="Unassembled WGS sequence"/>
</dbReference>
<evidence type="ECO:0000313" key="5">
    <source>
        <dbReference type="Proteomes" id="UP000235347"/>
    </source>
</evidence>